<proteinExistence type="inferred from homology"/>
<evidence type="ECO:0000256" key="5">
    <source>
        <dbReference type="ARBA" id="ARBA00022692"/>
    </source>
</evidence>
<sequence>MNEPQYQERVKKRTLQEAQPELSLPESDVPLQNDKAVIEDTGSGIKTLLIALFTTVLAIIGFSLIDAYLYVTDLMASHPLLASLLAALLLAVALAIFALIRNEWKGLRAIGKYSNDLFSIEELKTKGDVATTRRALKHRGKLQTGSAFARGCYHAFEHSLREHHTNDEVLKIYQDMVLSPIERQAKSVLKRESATAGGISLISPNSFIQTLGILWISLRTLRRISLVFGIRPSISGNWRLLRIALENLAAGSLTDLLTDEIAAQLGGTLGDKLLANSVDAVAVASLNQRLGKALIRELSKH</sequence>
<evidence type="ECO:0000256" key="4">
    <source>
        <dbReference type="ARBA" id="ARBA00022519"/>
    </source>
</evidence>
<comment type="similarity">
    <text evidence="2">Belongs to the UPF0283 family.</text>
</comment>
<keyword evidence="6 8" id="KW-1133">Transmembrane helix</keyword>
<comment type="subcellular location">
    <subcellularLocation>
        <location evidence="1">Cell inner membrane</location>
        <topology evidence="1">Multi-pass membrane protein</topology>
    </subcellularLocation>
</comment>
<dbReference type="EMBL" id="JACBGI020000020">
    <property type="protein sequence ID" value="MBF6058538.1"/>
    <property type="molecule type" value="Genomic_DNA"/>
</dbReference>
<feature type="transmembrane region" description="Helical" evidence="8">
    <location>
        <begin position="48"/>
        <end position="71"/>
    </location>
</feature>
<evidence type="ECO:0000256" key="3">
    <source>
        <dbReference type="ARBA" id="ARBA00022475"/>
    </source>
</evidence>
<evidence type="ECO:0000256" key="8">
    <source>
        <dbReference type="SAM" id="Phobius"/>
    </source>
</evidence>
<dbReference type="PANTHER" id="PTHR39342:SF1">
    <property type="entry name" value="UPF0283 MEMBRANE PROTEIN YCJF"/>
    <property type="match status" value="1"/>
</dbReference>
<keyword evidence="4" id="KW-0997">Cell inner membrane</keyword>
<keyword evidence="7 8" id="KW-0472">Membrane</keyword>
<comment type="caution">
    <text evidence="9">The sequence shown here is derived from an EMBL/GenBank/DDBJ whole genome shotgun (WGS) entry which is preliminary data.</text>
</comment>
<keyword evidence="3" id="KW-1003">Cell membrane</keyword>
<dbReference type="Pfam" id="PF05128">
    <property type="entry name" value="DUF697"/>
    <property type="match status" value="1"/>
</dbReference>
<accession>A0ABS0BZN2</accession>
<dbReference type="InterPro" id="IPR021147">
    <property type="entry name" value="DUF697"/>
</dbReference>
<evidence type="ECO:0000256" key="7">
    <source>
        <dbReference type="ARBA" id="ARBA00023136"/>
    </source>
</evidence>
<evidence type="ECO:0000313" key="10">
    <source>
        <dbReference type="Proteomes" id="UP001193680"/>
    </source>
</evidence>
<reference evidence="9 10" key="2">
    <citation type="submission" date="2020-11" db="EMBL/GenBank/DDBJ databases">
        <title>Sulfur oxidizing isolate from Hospital Hole Sinkhole.</title>
        <authorList>
            <person name="Scott K.M."/>
        </authorList>
    </citation>
    <scope>NUCLEOTIDE SEQUENCE [LARGE SCALE GENOMIC DNA]</scope>
    <source>
        <strain evidence="9 10">HH1</strain>
    </source>
</reference>
<name>A0ABS0BZN2_9GAMM</name>
<evidence type="ECO:0000256" key="6">
    <source>
        <dbReference type="ARBA" id="ARBA00022989"/>
    </source>
</evidence>
<reference evidence="9 10" key="1">
    <citation type="submission" date="2020-06" db="EMBL/GenBank/DDBJ databases">
        <authorList>
            <person name="Scott K."/>
        </authorList>
    </citation>
    <scope>NUCLEOTIDE SEQUENCE [LARGE SCALE GENOMIC DNA]</scope>
    <source>
        <strain evidence="9 10">HH1</strain>
    </source>
</reference>
<feature type="transmembrane region" description="Helical" evidence="8">
    <location>
        <begin position="77"/>
        <end position="100"/>
    </location>
</feature>
<dbReference type="Proteomes" id="UP001193680">
    <property type="component" value="Unassembled WGS sequence"/>
</dbReference>
<evidence type="ECO:0000256" key="2">
    <source>
        <dbReference type="ARBA" id="ARBA00008255"/>
    </source>
</evidence>
<keyword evidence="10" id="KW-1185">Reference proteome</keyword>
<gene>
    <name evidence="9" type="ORF">H8792_009320</name>
</gene>
<keyword evidence="5 8" id="KW-0812">Transmembrane</keyword>
<dbReference type="InterPro" id="IPR006507">
    <property type="entry name" value="UPF0283"/>
</dbReference>
<dbReference type="RefSeq" id="WP_185978683.1">
    <property type="nucleotide sequence ID" value="NZ_JACBGI020000020.1"/>
</dbReference>
<protein>
    <submittedName>
        <fullName evidence="9">DUF697 domain-containing protein</fullName>
    </submittedName>
</protein>
<organism evidence="9 10">
    <name type="scientific">Thiomicrorhabdus heinhorstiae</name>
    <dbReference type="NCBI Taxonomy" id="2748010"/>
    <lineage>
        <taxon>Bacteria</taxon>
        <taxon>Pseudomonadati</taxon>
        <taxon>Pseudomonadota</taxon>
        <taxon>Gammaproteobacteria</taxon>
        <taxon>Thiotrichales</taxon>
        <taxon>Piscirickettsiaceae</taxon>
        <taxon>Thiomicrorhabdus</taxon>
    </lineage>
</organism>
<evidence type="ECO:0000313" key="9">
    <source>
        <dbReference type="EMBL" id="MBF6058538.1"/>
    </source>
</evidence>
<evidence type="ECO:0000256" key="1">
    <source>
        <dbReference type="ARBA" id="ARBA00004429"/>
    </source>
</evidence>
<dbReference type="PANTHER" id="PTHR39342">
    <property type="entry name" value="UPF0283 MEMBRANE PROTEIN YCJF"/>
    <property type="match status" value="1"/>
</dbReference>